<evidence type="ECO:0000256" key="3">
    <source>
        <dbReference type="ARBA" id="ARBA00029447"/>
    </source>
</evidence>
<dbReference type="HOGENOM" id="CLU_000445_107_26_5"/>
<proteinExistence type="inferred from homology"/>
<dbReference type="SMART" id="SM00086">
    <property type="entry name" value="PAC"/>
    <property type="match status" value="1"/>
</dbReference>
<dbReference type="PROSITE" id="PS50111">
    <property type="entry name" value="CHEMOTAXIS_TRANSDUC_2"/>
    <property type="match status" value="1"/>
</dbReference>
<dbReference type="GO" id="GO:0007165">
    <property type="term" value="P:signal transduction"/>
    <property type="evidence" value="ECO:0007669"/>
    <property type="project" value="UniProtKB-KW"/>
</dbReference>
<dbReference type="eggNOG" id="COG0840">
    <property type="taxonomic scope" value="Bacteria"/>
</dbReference>
<feature type="transmembrane region" description="Helical" evidence="5">
    <location>
        <begin position="41"/>
        <end position="59"/>
    </location>
</feature>
<accession>E0TCA2</accession>
<evidence type="ECO:0000256" key="5">
    <source>
        <dbReference type="SAM" id="Phobius"/>
    </source>
</evidence>
<evidence type="ECO:0000313" key="10">
    <source>
        <dbReference type="EMBL" id="ADM08535.1"/>
    </source>
</evidence>
<evidence type="ECO:0000259" key="7">
    <source>
        <dbReference type="PROSITE" id="PS50112"/>
    </source>
</evidence>
<dbReference type="PANTHER" id="PTHR43531">
    <property type="entry name" value="PROTEIN ICFG"/>
    <property type="match status" value="1"/>
</dbReference>
<dbReference type="InterPro" id="IPR035965">
    <property type="entry name" value="PAS-like_dom_sf"/>
</dbReference>
<dbReference type="SUPFAM" id="SSF55785">
    <property type="entry name" value="PYP-like sensor domain (PAS domain)"/>
    <property type="match status" value="1"/>
</dbReference>
<evidence type="ECO:0000259" key="6">
    <source>
        <dbReference type="PROSITE" id="PS50111"/>
    </source>
</evidence>
<organism evidence="10 11">
    <name type="scientific">Parvularcula bermudensis (strain ATCC BAA-594 / HTCC2503 / KCTC 12087)</name>
    <dbReference type="NCBI Taxonomy" id="314260"/>
    <lineage>
        <taxon>Bacteria</taxon>
        <taxon>Pseudomonadati</taxon>
        <taxon>Pseudomonadota</taxon>
        <taxon>Alphaproteobacteria</taxon>
        <taxon>Parvularculales</taxon>
        <taxon>Parvularculaceae</taxon>
        <taxon>Parvularcula</taxon>
    </lineage>
</organism>
<feature type="domain" description="HAMP" evidence="9">
    <location>
        <begin position="369"/>
        <end position="421"/>
    </location>
</feature>
<reference evidence="10 11" key="2">
    <citation type="journal article" date="2011" name="J. Bacteriol.">
        <title>Complete genome sequence of strain HTCC2503T of Parvularcula bermudensis, the type species of the order "Parvularculales" in the class Alphaproteobacteria.</title>
        <authorList>
            <person name="Oh H.M."/>
            <person name="Kang I."/>
            <person name="Vergin K.L."/>
            <person name="Kang D."/>
            <person name="Rhee K.H."/>
            <person name="Giovannoni S.J."/>
            <person name="Cho J.C."/>
        </authorList>
    </citation>
    <scope>NUCLEOTIDE SEQUENCE [LARGE SCALE GENOMIC DNA]</scope>
    <source>
        <strain evidence="11">ATCC BAA-594 / HTCC2503 / KCTC 12087</strain>
    </source>
</reference>
<evidence type="ECO:0000259" key="8">
    <source>
        <dbReference type="PROSITE" id="PS50113"/>
    </source>
</evidence>
<protein>
    <submittedName>
        <fullName evidence="10">Methyl-accepting chemotaxis protein McpD</fullName>
    </submittedName>
</protein>
<dbReference type="PANTHER" id="PTHR43531:SF11">
    <property type="entry name" value="METHYL-ACCEPTING CHEMOTAXIS PROTEIN 3"/>
    <property type="match status" value="1"/>
</dbReference>
<dbReference type="Proteomes" id="UP000001302">
    <property type="component" value="Chromosome"/>
</dbReference>
<keyword evidence="5" id="KW-1133">Transmembrane helix</keyword>
<dbReference type="SMART" id="SM00091">
    <property type="entry name" value="PAS"/>
    <property type="match status" value="2"/>
</dbReference>
<dbReference type="InterPro" id="IPR001610">
    <property type="entry name" value="PAC"/>
</dbReference>
<dbReference type="KEGG" id="pbr:PB2503_02287"/>
<dbReference type="InterPro" id="IPR004090">
    <property type="entry name" value="Chemotax_Me-accpt_rcpt"/>
</dbReference>
<keyword evidence="5" id="KW-0472">Membrane</keyword>
<dbReference type="OrthoDB" id="9765776at2"/>
<dbReference type="InterPro" id="IPR013656">
    <property type="entry name" value="PAS_4"/>
</dbReference>
<keyword evidence="4" id="KW-0807">Transducer</keyword>
<keyword evidence="5" id="KW-0812">Transmembrane</keyword>
<dbReference type="InterPro" id="IPR000700">
    <property type="entry name" value="PAS-assoc_C"/>
</dbReference>
<evidence type="ECO:0000259" key="9">
    <source>
        <dbReference type="PROSITE" id="PS50885"/>
    </source>
</evidence>
<dbReference type="InterPro" id="IPR000014">
    <property type="entry name" value="PAS"/>
</dbReference>
<reference evidence="11" key="1">
    <citation type="submission" date="2010-08" db="EMBL/GenBank/DDBJ databases">
        <title>Genome sequence of Parvularcula bermudensis HTCC2503.</title>
        <authorList>
            <person name="Kang D.-M."/>
            <person name="Oh H.-M."/>
            <person name="Cho J.-C."/>
        </authorList>
    </citation>
    <scope>NUCLEOTIDE SEQUENCE [LARGE SCALE GENOMIC DNA]</scope>
    <source>
        <strain evidence="11">ATCC BAA-594 / HTCC2503 / KCTC 12087</strain>
    </source>
</reference>
<dbReference type="EMBL" id="CP002156">
    <property type="protein sequence ID" value="ADM08535.1"/>
    <property type="molecule type" value="Genomic_DNA"/>
</dbReference>
<evidence type="ECO:0000256" key="2">
    <source>
        <dbReference type="ARBA" id="ARBA00022500"/>
    </source>
</evidence>
<keyword evidence="11" id="KW-1185">Reference proteome</keyword>
<dbReference type="InterPro" id="IPR003660">
    <property type="entry name" value="HAMP_dom"/>
</dbReference>
<comment type="subcellular location">
    <subcellularLocation>
        <location evidence="1">Membrane</location>
    </subcellularLocation>
</comment>
<dbReference type="InterPro" id="IPR051310">
    <property type="entry name" value="MCP_chemotaxis"/>
</dbReference>
<dbReference type="Gene3D" id="1.10.287.950">
    <property type="entry name" value="Methyl-accepting chemotaxis protein"/>
    <property type="match status" value="1"/>
</dbReference>
<dbReference type="STRING" id="314260.PB2503_02287"/>
<dbReference type="CDD" id="cd11386">
    <property type="entry name" value="MCP_signal"/>
    <property type="match status" value="1"/>
</dbReference>
<dbReference type="eggNOG" id="COG2202">
    <property type="taxonomic scope" value="Bacteria"/>
</dbReference>
<feature type="domain" description="Methyl-accepting transducer" evidence="6">
    <location>
        <begin position="426"/>
        <end position="655"/>
    </location>
</feature>
<dbReference type="NCBIfam" id="TIGR00229">
    <property type="entry name" value="sensory_box"/>
    <property type="match status" value="1"/>
</dbReference>
<feature type="transmembrane region" description="Helical" evidence="5">
    <location>
        <begin position="12"/>
        <end position="35"/>
    </location>
</feature>
<dbReference type="CDD" id="cd00130">
    <property type="entry name" value="PAS"/>
    <property type="match status" value="1"/>
</dbReference>
<dbReference type="SMART" id="SM00283">
    <property type="entry name" value="MA"/>
    <property type="match status" value="1"/>
</dbReference>
<dbReference type="PROSITE" id="PS50885">
    <property type="entry name" value="HAMP"/>
    <property type="match status" value="1"/>
</dbReference>
<dbReference type="GO" id="GO:0004888">
    <property type="term" value="F:transmembrane signaling receptor activity"/>
    <property type="evidence" value="ECO:0007669"/>
    <property type="project" value="InterPro"/>
</dbReference>
<feature type="domain" description="PAC" evidence="8">
    <location>
        <begin position="308"/>
        <end position="362"/>
    </location>
</feature>
<dbReference type="PROSITE" id="PS50113">
    <property type="entry name" value="PAC"/>
    <property type="match status" value="1"/>
</dbReference>
<dbReference type="FunFam" id="1.10.287.950:FF:000001">
    <property type="entry name" value="Methyl-accepting chemotaxis sensory transducer"/>
    <property type="match status" value="1"/>
</dbReference>
<gene>
    <name evidence="10" type="ordered locus">PB2503_02287</name>
</gene>
<dbReference type="PROSITE" id="PS50112">
    <property type="entry name" value="PAS"/>
    <property type="match status" value="1"/>
</dbReference>
<keyword evidence="2" id="KW-0145">Chemotaxis</keyword>
<dbReference type="Pfam" id="PF08448">
    <property type="entry name" value="PAS_4"/>
    <property type="match status" value="1"/>
</dbReference>
<evidence type="ECO:0000256" key="4">
    <source>
        <dbReference type="PROSITE-ProRule" id="PRU00284"/>
    </source>
</evidence>
<evidence type="ECO:0000256" key="1">
    <source>
        <dbReference type="ARBA" id="ARBA00004370"/>
    </source>
</evidence>
<dbReference type="GO" id="GO:0006935">
    <property type="term" value="P:chemotaxis"/>
    <property type="evidence" value="ECO:0007669"/>
    <property type="project" value="UniProtKB-KW"/>
</dbReference>
<dbReference type="Pfam" id="PF00015">
    <property type="entry name" value="MCPsignal"/>
    <property type="match status" value="1"/>
</dbReference>
<dbReference type="GO" id="GO:0016020">
    <property type="term" value="C:membrane"/>
    <property type="evidence" value="ECO:0007669"/>
    <property type="project" value="UniProtKB-SubCell"/>
</dbReference>
<sequence length="722" mass="76670">MTKSATLPVAAKLAMMSGGLTFIAASAAVIVAGGLSLPLQIGLFVTLAAVVGAGVFALTSSVMSPLKAISAHLDGIVAGKAEGDVPFKGRAGEIGVFADKLSLLALRVTSPEEREDMMMKMCAYETADAAIMIVNRDLVVTAVNRSTRDLFESNRELFKTHFPNFRPDNIIGMTIDDFHKNPSHQRQILSRPENLPYRSEITIGDCIFNLSVSAAYNEAGDYIGAILEWENVTQQRFSGAISQAVDANSAVIQFRPDGTVISANANFLNTMGYAEAEIVGKMHSIFVPDHVRSTEEHKSHWTRLAMGETLTGVFERKNKRGETVWIEGSYSPVLNSSGKVERVVKYARDITETLTRNKEQAAKLERASNEQQLVVSELTSALSRLSGGDLTAQITADFPGQYEGLKSDYNQAVDRLHQAFCDILENTQSITSGVSELSQASTDLSGRTENQAASLEQTAAALNQATQSVADTAKTAKQANKIVSETRAEATESGNIVREAIGKMGEIENSSKEISQIIGVIDEIAFQTNLLALNAGVEAARAGDAGRGFAVVASEVRALAQRSSDAAKEIKDLISTSGRHVTSGVELVGKAGSALGDIVTRVAEVSEMVASINGAAQEQSTGLSEVNAAVNDMDQVTQQNAAMVEESNAACHSLQTQIERLRSMMLRFKTRGATASQTTTVSSMPKADVVAQQRLAKSFAAGGGGAAAAVASGGGDDGWDDF</sequence>
<dbReference type="InterPro" id="IPR004089">
    <property type="entry name" value="MCPsignal_dom"/>
</dbReference>
<dbReference type="PRINTS" id="PR00260">
    <property type="entry name" value="CHEMTRNSDUCR"/>
</dbReference>
<feature type="domain" description="PAS" evidence="7">
    <location>
        <begin position="233"/>
        <end position="289"/>
    </location>
</feature>
<dbReference type="Gene3D" id="3.30.450.20">
    <property type="entry name" value="PAS domain"/>
    <property type="match status" value="2"/>
</dbReference>
<comment type="similarity">
    <text evidence="3">Belongs to the methyl-accepting chemotaxis (MCP) protein family.</text>
</comment>
<dbReference type="SUPFAM" id="SSF58104">
    <property type="entry name" value="Methyl-accepting chemotaxis protein (MCP) signaling domain"/>
    <property type="match status" value="1"/>
</dbReference>
<name>E0TCA2_PARBH</name>
<evidence type="ECO:0000313" key="11">
    <source>
        <dbReference type="Proteomes" id="UP000001302"/>
    </source>
</evidence>
<dbReference type="RefSeq" id="WP_013299509.1">
    <property type="nucleotide sequence ID" value="NC_014414.1"/>
</dbReference>
<dbReference type="AlphaFoldDB" id="E0TCA2"/>